<evidence type="ECO:0000256" key="2">
    <source>
        <dbReference type="SAM" id="Phobius"/>
    </source>
</evidence>
<dbReference type="PANTHER" id="PTHR43157">
    <property type="entry name" value="PHOSPHATIDYLINOSITOL-GLYCAN BIOSYNTHESIS CLASS F PROTEIN-RELATED"/>
    <property type="match status" value="1"/>
</dbReference>
<proteinExistence type="predicted"/>
<dbReference type="Proteomes" id="UP000326759">
    <property type="component" value="Unassembled WGS sequence"/>
</dbReference>
<gene>
    <name evidence="3" type="ORF">Anas_10344</name>
</gene>
<dbReference type="GO" id="GO:0016491">
    <property type="term" value="F:oxidoreductase activity"/>
    <property type="evidence" value="ECO:0007669"/>
    <property type="project" value="UniProtKB-KW"/>
</dbReference>
<keyword evidence="2" id="KW-0812">Transmembrane</keyword>
<dbReference type="OrthoDB" id="191139at2759"/>
<keyword evidence="1" id="KW-0560">Oxidoreductase</keyword>
<comment type="caution">
    <text evidence="3">The sequence shown here is derived from an EMBL/GenBank/DDBJ whole genome shotgun (WGS) entry which is preliminary data.</text>
</comment>
<reference evidence="3 4" key="1">
    <citation type="journal article" date="2019" name="PLoS Biol.">
        <title>Sex chromosomes control vertical transmission of feminizing Wolbachia symbionts in an isopod.</title>
        <authorList>
            <person name="Becking T."/>
            <person name="Chebbi M.A."/>
            <person name="Giraud I."/>
            <person name="Moumen B."/>
            <person name="Laverre T."/>
            <person name="Caubet Y."/>
            <person name="Peccoud J."/>
            <person name="Gilbert C."/>
            <person name="Cordaux R."/>
        </authorList>
    </citation>
    <scope>NUCLEOTIDE SEQUENCE [LARGE SCALE GENOMIC DNA]</scope>
    <source>
        <strain evidence="3">ANa2</strain>
        <tissue evidence="3">Whole body excluding digestive tract and cuticle</tissue>
    </source>
</reference>
<dbReference type="Gene3D" id="3.40.50.720">
    <property type="entry name" value="NAD(P)-binding Rossmann-like Domain"/>
    <property type="match status" value="1"/>
</dbReference>
<dbReference type="Pfam" id="PF00106">
    <property type="entry name" value="adh_short"/>
    <property type="match status" value="1"/>
</dbReference>
<dbReference type="AlphaFoldDB" id="A0A5N5SSX9"/>
<evidence type="ECO:0000256" key="1">
    <source>
        <dbReference type="ARBA" id="ARBA00023002"/>
    </source>
</evidence>
<accession>A0A5N5SSX9</accession>
<dbReference type="InterPro" id="IPR036291">
    <property type="entry name" value="NAD(P)-bd_dom_sf"/>
</dbReference>
<sequence>MLLILLFIIIVIASLIFISGIIYRRKSGVCTCQNRLDGKTIIITGASAGIGKEAAFDLANRGARVILACRNLEKAEKVKDWIVNSTGNKNVVCRHLELSDLNSVRKFVEETLKEETRLDVLIYL</sequence>
<dbReference type="PANTHER" id="PTHR43157:SF31">
    <property type="entry name" value="PHOSPHATIDYLINOSITOL-GLYCAN BIOSYNTHESIS CLASS F PROTEIN"/>
    <property type="match status" value="1"/>
</dbReference>
<dbReference type="EMBL" id="SEYY01022151">
    <property type="protein sequence ID" value="KAB7495760.1"/>
    <property type="molecule type" value="Genomic_DNA"/>
</dbReference>
<protein>
    <submittedName>
        <fullName evidence="3">Corticosteroid 11-beta-dehydrogenase isozyme 1</fullName>
    </submittedName>
</protein>
<evidence type="ECO:0000313" key="3">
    <source>
        <dbReference type="EMBL" id="KAB7495760.1"/>
    </source>
</evidence>
<keyword evidence="2" id="KW-0472">Membrane</keyword>
<dbReference type="InterPro" id="IPR002347">
    <property type="entry name" value="SDR_fam"/>
</dbReference>
<keyword evidence="4" id="KW-1185">Reference proteome</keyword>
<evidence type="ECO:0000313" key="4">
    <source>
        <dbReference type="Proteomes" id="UP000326759"/>
    </source>
</evidence>
<feature type="transmembrane region" description="Helical" evidence="2">
    <location>
        <begin position="6"/>
        <end position="23"/>
    </location>
</feature>
<dbReference type="SUPFAM" id="SSF51735">
    <property type="entry name" value="NAD(P)-binding Rossmann-fold domains"/>
    <property type="match status" value="1"/>
</dbReference>
<name>A0A5N5SSX9_9CRUS</name>
<organism evidence="3 4">
    <name type="scientific">Armadillidium nasatum</name>
    <dbReference type="NCBI Taxonomy" id="96803"/>
    <lineage>
        <taxon>Eukaryota</taxon>
        <taxon>Metazoa</taxon>
        <taxon>Ecdysozoa</taxon>
        <taxon>Arthropoda</taxon>
        <taxon>Crustacea</taxon>
        <taxon>Multicrustacea</taxon>
        <taxon>Malacostraca</taxon>
        <taxon>Eumalacostraca</taxon>
        <taxon>Peracarida</taxon>
        <taxon>Isopoda</taxon>
        <taxon>Oniscidea</taxon>
        <taxon>Crinocheta</taxon>
        <taxon>Armadillidiidae</taxon>
        <taxon>Armadillidium</taxon>
    </lineage>
</organism>
<keyword evidence="2" id="KW-1133">Transmembrane helix</keyword>